<sequence>MTALLEMKRLSAWYGRAQVLFDVALEVREGEVVALVGRNGSGKSTTLKAVMGLVDRHADRLQFEGQDISGLAPHEVARCGIGYVPEERRVFQGLTVRENLAVAQREGDGNGPVWTSAGIFALFPRLEALYERSAGAMSGGEQQMLTIARTLMGNPRLLLLDEPSEGLAPVVVQQMRQAVSTLKGEGVSVLLSEQNPAFAKGLIDRGYYIDRGIVSPQEEGSALA</sequence>
<organism evidence="7 8">
    <name type="scientific">Fodinicurvata halophila</name>
    <dbReference type="NCBI Taxonomy" id="1419723"/>
    <lineage>
        <taxon>Bacteria</taxon>
        <taxon>Pseudomonadati</taxon>
        <taxon>Pseudomonadota</taxon>
        <taxon>Alphaproteobacteria</taxon>
        <taxon>Rhodospirillales</taxon>
        <taxon>Rhodovibrionaceae</taxon>
        <taxon>Fodinicurvata</taxon>
    </lineage>
</organism>
<evidence type="ECO:0000256" key="1">
    <source>
        <dbReference type="ARBA" id="ARBA00005417"/>
    </source>
</evidence>
<dbReference type="InterPro" id="IPR003439">
    <property type="entry name" value="ABC_transporter-like_ATP-bd"/>
</dbReference>
<keyword evidence="2" id="KW-0813">Transport</keyword>
<keyword evidence="5" id="KW-0029">Amino-acid transport</keyword>
<dbReference type="SMART" id="SM00382">
    <property type="entry name" value="AAA"/>
    <property type="match status" value="1"/>
</dbReference>
<evidence type="ECO:0000313" key="8">
    <source>
        <dbReference type="Proteomes" id="UP001595799"/>
    </source>
</evidence>
<comment type="caution">
    <text evidence="7">The sequence shown here is derived from an EMBL/GenBank/DDBJ whole genome shotgun (WGS) entry which is preliminary data.</text>
</comment>
<dbReference type="PANTHER" id="PTHR43820">
    <property type="entry name" value="HIGH-AFFINITY BRANCHED-CHAIN AMINO ACID TRANSPORT ATP-BINDING PROTEIN LIVF"/>
    <property type="match status" value="1"/>
</dbReference>
<dbReference type="Gene3D" id="3.40.50.300">
    <property type="entry name" value="P-loop containing nucleotide triphosphate hydrolases"/>
    <property type="match status" value="1"/>
</dbReference>
<dbReference type="CDD" id="cd03224">
    <property type="entry name" value="ABC_TM1139_LivF_branched"/>
    <property type="match status" value="1"/>
</dbReference>
<dbReference type="InterPro" id="IPR052156">
    <property type="entry name" value="BCAA_Transport_ATP-bd_LivF"/>
</dbReference>
<dbReference type="EMBL" id="JBHSCW010000003">
    <property type="protein sequence ID" value="MFC4351270.1"/>
    <property type="molecule type" value="Genomic_DNA"/>
</dbReference>
<comment type="similarity">
    <text evidence="1">Belongs to the ABC transporter superfamily.</text>
</comment>
<reference evidence="8" key="1">
    <citation type="journal article" date="2019" name="Int. J. Syst. Evol. Microbiol.">
        <title>The Global Catalogue of Microorganisms (GCM) 10K type strain sequencing project: providing services to taxonomists for standard genome sequencing and annotation.</title>
        <authorList>
            <consortium name="The Broad Institute Genomics Platform"/>
            <consortium name="The Broad Institute Genome Sequencing Center for Infectious Disease"/>
            <person name="Wu L."/>
            <person name="Ma J."/>
        </authorList>
    </citation>
    <scope>NUCLEOTIDE SEQUENCE [LARGE SCALE GENOMIC DNA]</scope>
    <source>
        <strain evidence="8">CECT 8472</strain>
    </source>
</reference>
<evidence type="ECO:0000256" key="5">
    <source>
        <dbReference type="ARBA" id="ARBA00022970"/>
    </source>
</evidence>
<evidence type="ECO:0000256" key="3">
    <source>
        <dbReference type="ARBA" id="ARBA00022741"/>
    </source>
</evidence>
<keyword evidence="4 7" id="KW-0067">ATP-binding</keyword>
<evidence type="ECO:0000256" key="4">
    <source>
        <dbReference type="ARBA" id="ARBA00022840"/>
    </source>
</evidence>
<keyword evidence="3" id="KW-0547">Nucleotide-binding</keyword>
<proteinExistence type="inferred from homology"/>
<dbReference type="InterPro" id="IPR003593">
    <property type="entry name" value="AAA+_ATPase"/>
</dbReference>
<accession>A0ABV8UK49</accession>
<dbReference type="Pfam" id="PF00005">
    <property type="entry name" value="ABC_tran"/>
    <property type="match status" value="1"/>
</dbReference>
<dbReference type="PROSITE" id="PS00211">
    <property type="entry name" value="ABC_TRANSPORTER_1"/>
    <property type="match status" value="1"/>
</dbReference>
<dbReference type="SUPFAM" id="SSF52540">
    <property type="entry name" value="P-loop containing nucleoside triphosphate hydrolases"/>
    <property type="match status" value="1"/>
</dbReference>
<evidence type="ECO:0000259" key="6">
    <source>
        <dbReference type="PROSITE" id="PS50893"/>
    </source>
</evidence>
<name>A0ABV8UK49_9PROT</name>
<feature type="domain" description="ABC transporter" evidence="6">
    <location>
        <begin position="5"/>
        <end position="224"/>
    </location>
</feature>
<dbReference type="RefSeq" id="WP_382421605.1">
    <property type="nucleotide sequence ID" value="NZ_JBHSCW010000003.1"/>
</dbReference>
<evidence type="ECO:0000256" key="2">
    <source>
        <dbReference type="ARBA" id="ARBA00022448"/>
    </source>
</evidence>
<dbReference type="PROSITE" id="PS50893">
    <property type="entry name" value="ABC_TRANSPORTER_2"/>
    <property type="match status" value="1"/>
</dbReference>
<dbReference type="GO" id="GO:0005524">
    <property type="term" value="F:ATP binding"/>
    <property type="evidence" value="ECO:0007669"/>
    <property type="project" value="UniProtKB-KW"/>
</dbReference>
<dbReference type="InterPro" id="IPR017871">
    <property type="entry name" value="ABC_transporter-like_CS"/>
</dbReference>
<dbReference type="InterPro" id="IPR027417">
    <property type="entry name" value="P-loop_NTPase"/>
</dbReference>
<keyword evidence="8" id="KW-1185">Reference proteome</keyword>
<dbReference type="Proteomes" id="UP001595799">
    <property type="component" value="Unassembled WGS sequence"/>
</dbReference>
<dbReference type="PANTHER" id="PTHR43820:SF2">
    <property type="entry name" value="ABC TRANSPORTER ATP-BINDING PROTEIN"/>
    <property type="match status" value="1"/>
</dbReference>
<gene>
    <name evidence="7" type="ORF">ACFOW6_06915</name>
</gene>
<protein>
    <submittedName>
        <fullName evidence="7">ABC transporter ATP-binding protein</fullName>
    </submittedName>
</protein>
<evidence type="ECO:0000313" key="7">
    <source>
        <dbReference type="EMBL" id="MFC4351270.1"/>
    </source>
</evidence>